<accession>A0AAD9D334</accession>
<comment type="caution">
    <text evidence="1">The sequence shown here is derived from an EMBL/GenBank/DDBJ whole genome shotgun (WGS) entry which is preliminary data.</text>
</comment>
<protein>
    <submittedName>
        <fullName evidence="1">Uncharacterized protein</fullName>
    </submittedName>
</protein>
<dbReference type="GeneID" id="85396648"/>
<evidence type="ECO:0000313" key="1">
    <source>
        <dbReference type="EMBL" id="KAK1731081.1"/>
    </source>
</evidence>
<gene>
    <name evidence="1" type="ORF">BDZ83DRAFT_726042</name>
</gene>
<dbReference type="Proteomes" id="UP001244207">
    <property type="component" value="Unassembled WGS sequence"/>
</dbReference>
<organism evidence="1 2">
    <name type="scientific">Glomerella acutata</name>
    <name type="common">Colletotrichum acutatum</name>
    <dbReference type="NCBI Taxonomy" id="27357"/>
    <lineage>
        <taxon>Eukaryota</taxon>
        <taxon>Fungi</taxon>
        <taxon>Dikarya</taxon>
        <taxon>Ascomycota</taxon>
        <taxon>Pezizomycotina</taxon>
        <taxon>Sordariomycetes</taxon>
        <taxon>Hypocreomycetidae</taxon>
        <taxon>Glomerellales</taxon>
        <taxon>Glomerellaceae</taxon>
        <taxon>Colletotrichum</taxon>
        <taxon>Colletotrichum acutatum species complex</taxon>
    </lineage>
</organism>
<evidence type="ECO:0000313" key="2">
    <source>
        <dbReference type="Proteomes" id="UP001244207"/>
    </source>
</evidence>
<keyword evidence="2" id="KW-1185">Reference proteome</keyword>
<dbReference type="RefSeq" id="XP_060371136.1">
    <property type="nucleotide sequence ID" value="XM_060512750.1"/>
</dbReference>
<dbReference type="EMBL" id="JAHMHS010000004">
    <property type="protein sequence ID" value="KAK1731081.1"/>
    <property type="molecule type" value="Genomic_DNA"/>
</dbReference>
<dbReference type="AlphaFoldDB" id="A0AAD9D334"/>
<name>A0AAD9D334_GLOAC</name>
<proteinExistence type="predicted"/>
<reference evidence="1" key="1">
    <citation type="submission" date="2021-12" db="EMBL/GenBank/DDBJ databases">
        <title>Comparative genomics, transcriptomics and evolutionary studies reveal genomic signatures of adaptation to plant cell wall in hemibiotrophic fungi.</title>
        <authorList>
            <consortium name="DOE Joint Genome Institute"/>
            <person name="Baroncelli R."/>
            <person name="Diaz J.F."/>
            <person name="Benocci T."/>
            <person name="Peng M."/>
            <person name="Battaglia E."/>
            <person name="Haridas S."/>
            <person name="Andreopoulos W."/>
            <person name="Labutti K."/>
            <person name="Pangilinan J."/>
            <person name="Floch G.L."/>
            <person name="Makela M.R."/>
            <person name="Henrissat B."/>
            <person name="Grigoriev I.V."/>
            <person name="Crouch J.A."/>
            <person name="De Vries R.P."/>
            <person name="Sukno S.A."/>
            <person name="Thon M.R."/>
        </authorList>
    </citation>
    <scope>NUCLEOTIDE SEQUENCE</scope>
    <source>
        <strain evidence="1">CBS 112980</strain>
    </source>
</reference>
<sequence>MVRRALVLVSGKKGGGGAQVVTMGLGWKYGGGLRSPCIGTCVSAFPLMRRQRETLGRFSAWYWIASNCPWLRDPRKEAQEPMHGSPASFDFGLGRGREQPDDDMLCSTWGPRLRYPYQPVCSCPSRPVHHRHSMDIGLPRSGMSILSGVWTD</sequence>